<keyword evidence="1" id="KW-0732">Signal</keyword>
<dbReference type="EMBL" id="JAUUUS010000031">
    <property type="protein sequence ID" value="MDP1447158.1"/>
    <property type="molecule type" value="Genomic_DNA"/>
</dbReference>
<proteinExistence type="predicted"/>
<evidence type="ECO:0008006" key="4">
    <source>
        <dbReference type="Google" id="ProtNLM"/>
    </source>
</evidence>
<sequence length="506" mass="53295">MLKHSLKLTALAAATSLLLSACGGSDNDHGASPFVPKTVQGVAVDFYVGGATISLDDCDGVTTETNDEGKFNFTTTRACNESAMTVTGGTDLVTGLPFTGTLKIKKTNLQNWSSRNLLVASPLTTLEYYVSSAQELQTILDNLGIKNANASNLSTFNPVSSGTAQEMASIFVLQQLITQIEDSLQALPNSEGDAALSLEEATALAVNAITQTLKTPNQSLFDSTGAISPTQLSAVLEAAVNTANEKLEEKGEEIRVPEQLAGQVQGNIQNLSDVVATVLTTGGSANDLVNAIENNEGVLEQIQDIVKTPLINSFSLASYSLEQIKNSTAAAPLLVNSTDINNTARITFAMANTTTNVNESAEIGFKVVANRNALEETLDVYLDKLNIVFNADGSIQSATIPAGATFKIASSLGSITNGTFEAASDISIASNGSISLYDMVQQNSTLANYYNQYFNLLRAEDKITVTAVVAPRMYVIDPELGLNSGSVTVADTSLNGFALTGHFKLN</sequence>
<gene>
    <name evidence="2" type="ORF">Q8G51_04810</name>
</gene>
<evidence type="ECO:0000313" key="3">
    <source>
        <dbReference type="Proteomes" id="UP001242129"/>
    </source>
</evidence>
<protein>
    <recommendedName>
        <fullName evidence="4">Lipoprotein</fullName>
    </recommendedName>
</protein>
<dbReference type="RefSeq" id="WP_305157736.1">
    <property type="nucleotide sequence ID" value="NZ_JAUUUQ010000031.1"/>
</dbReference>
<evidence type="ECO:0000256" key="1">
    <source>
        <dbReference type="SAM" id="SignalP"/>
    </source>
</evidence>
<accession>A0AAW8AZT5</accession>
<reference evidence="2" key="1">
    <citation type="submission" date="2023-07" db="EMBL/GenBank/DDBJ databases">
        <title>Dynamics of blaOXA-23 gene transmission in Acinetobacter spp. from contaminated veterinary surfaces.</title>
        <authorList>
            <person name="Moreira Da Silva J."/>
            <person name="Menezes J."/>
            <person name="Fernandes L."/>
            <person name="Marques C."/>
            <person name="Amaral A."/>
            <person name="Timofte D."/>
            <person name="Pomba C."/>
        </authorList>
    </citation>
    <scope>NUCLEOTIDE SEQUENCE</scope>
    <source>
        <strain evidence="2">CMVB11Z4A1</strain>
    </source>
</reference>
<feature type="chain" id="PRO_5043824112" description="Lipoprotein" evidence="1">
    <location>
        <begin position="22"/>
        <end position="506"/>
    </location>
</feature>
<comment type="caution">
    <text evidence="2">The sequence shown here is derived from an EMBL/GenBank/DDBJ whole genome shotgun (WGS) entry which is preliminary data.</text>
</comment>
<dbReference type="AlphaFoldDB" id="A0AAW8AZT5"/>
<name>A0AAW8AZT5_ACILW</name>
<feature type="signal peptide" evidence="1">
    <location>
        <begin position="1"/>
        <end position="21"/>
    </location>
</feature>
<dbReference type="PROSITE" id="PS51257">
    <property type="entry name" value="PROKAR_LIPOPROTEIN"/>
    <property type="match status" value="1"/>
</dbReference>
<evidence type="ECO:0000313" key="2">
    <source>
        <dbReference type="EMBL" id="MDP1447158.1"/>
    </source>
</evidence>
<organism evidence="2 3">
    <name type="scientific">Acinetobacter lwoffii</name>
    <dbReference type="NCBI Taxonomy" id="28090"/>
    <lineage>
        <taxon>Bacteria</taxon>
        <taxon>Pseudomonadati</taxon>
        <taxon>Pseudomonadota</taxon>
        <taxon>Gammaproteobacteria</taxon>
        <taxon>Moraxellales</taxon>
        <taxon>Moraxellaceae</taxon>
        <taxon>Acinetobacter</taxon>
    </lineage>
</organism>
<dbReference type="Proteomes" id="UP001242129">
    <property type="component" value="Unassembled WGS sequence"/>
</dbReference>